<evidence type="ECO:0000259" key="2">
    <source>
        <dbReference type="Pfam" id="PF15978"/>
    </source>
</evidence>
<keyword evidence="4" id="KW-1185">Reference proteome</keyword>
<evidence type="ECO:0000313" key="4">
    <source>
        <dbReference type="Proteomes" id="UP000252558"/>
    </source>
</evidence>
<dbReference type="Pfam" id="PF06527">
    <property type="entry name" value="TniQ"/>
    <property type="match status" value="1"/>
</dbReference>
<dbReference type="EMBL" id="QPID01000003">
    <property type="protein sequence ID" value="RCU51047.1"/>
    <property type="molecule type" value="Genomic_DNA"/>
</dbReference>
<reference evidence="3 4" key="1">
    <citation type="submission" date="2018-07" db="EMBL/GenBank/DDBJ databases">
        <title>Corallincola holothuriorum sp. nov., a new facultative anaerobe isolated from sea cucumber Apostichopus japonicus.</title>
        <authorList>
            <person name="Xia H."/>
        </authorList>
    </citation>
    <scope>NUCLEOTIDE SEQUENCE [LARGE SCALE GENOMIC DNA]</scope>
    <source>
        <strain evidence="3 4">C4</strain>
    </source>
</reference>
<dbReference type="Proteomes" id="UP000252558">
    <property type="component" value="Unassembled WGS sequence"/>
</dbReference>
<dbReference type="Pfam" id="PF15978">
    <property type="entry name" value="TnsD"/>
    <property type="match status" value="2"/>
</dbReference>
<proteinExistence type="predicted"/>
<protein>
    <submittedName>
        <fullName evidence="3">Transcriptional antiterminator</fullName>
    </submittedName>
</protein>
<sequence length="513" mass="60492">MLAHFPIAQKDELLTSILARFVQHMGIKDDKIALDMLFNNRMVVPSPLLQGHIEQLLKQVGHIWDITPREIIERHSHLPLFSAFIPTCRYNVLLSDLACRDVNPSMSRAGINASIVNWPAHYKICPLCWREQLESLGFTYWQRLFQSPGVDACPTHRCTLIDTHLALQSLHRHHFTGTHDYQYLGHYPEAAKPNDLKLATMVEQLLNSTLAPVSVEQWTRYYQKLARDTRVMSGKRVDHSAIANRVRKLWPDEWLRQQGLAISGESSWLLAMFRKHRRVYSYLQHLIVWLSLRGTTVELHKELKLARHFSSFEGHARRMITTPNITKRDESRAKWRELLQSSMLDSLKSIRTTVLGARLYSWLYRYDREWLNTHKPEPANNHQDKRVNWHTRDLQLVKKLIETKNSAEERIEDPRHSKSWFALRIQQKSLMEKKLHKLPLCGMFFDRYCESIEEYQVRRLSRVMVKLIEHKDILRPVCEIERLAGLNRKRSRKPARKILRLDIPAWQRVKSLS</sequence>
<dbReference type="OrthoDB" id="470139at2"/>
<feature type="domain" description="Transposon Tn7 transposition protein TnsD C-terminal" evidence="2">
    <location>
        <begin position="198"/>
        <end position="302"/>
    </location>
</feature>
<dbReference type="RefSeq" id="WP_114337643.1">
    <property type="nucleotide sequence ID" value="NZ_QPID01000003.1"/>
</dbReference>
<evidence type="ECO:0000313" key="3">
    <source>
        <dbReference type="EMBL" id="RCU51047.1"/>
    </source>
</evidence>
<dbReference type="InterPro" id="IPR009492">
    <property type="entry name" value="TniQ"/>
</dbReference>
<accession>A0A368NKB5</accession>
<feature type="domain" description="TniQ" evidence="1">
    <location>
        <begin position="5"/>
        <end position="160"/>
    </location>
</feature>
<organism evidence="3 4">
    <name type="scientific">Corallincola holothuriorum</name>
    <dbReference type="NCBI Taxonomy" id="2282215"/>
    <lineage>
        <taxon>Bacteria</taxon>
        <taxon>Pseudomonadati</taxon>
        <taxon>Pseudomonadota</taxon>
        <taxon>Gammaproteobacteria</taxon>
        <taxon>Alteromonadales</taxon>
        <taxon>Psychromonadaceae</taxon>
        <taxon>Corallincola</taxon>
    </lineage>
</organism>
<comment type="caution">
    <text evidence="3">The sequence shown here is derived from an EMBL/GenBank/DDBJ whole genome shotgun (WGS) entry which is preliminary data.</text>
</comment>
<dbReference type="InterPro" id="IPR032750">
    <property type="entry name" value="TnsD_C"/>
</dbReference>
<name>A0A368NKB5_9GAMM</name>
<feature type="domain" description="Transposon Tn7 transposition protein TnsD C-terminal" evidence="2">
    <location>
        <begin position="323"/>
        <end position="441"/>
    </location>
</feature>
<gene>
    <name evidence="3" type="ORF">DU002_06945</name>
</gene>
<dbReference type="AlphaFoldDB" id="A0A368NKB5"/>
<evidence type="ECO:0000259" key="1">
    <source>
        <dbReference type="Pfam" id="PF06527"/>
    </source>
</evidence>